<accession>A0A8J9X9F2</accession>
<protein>
    <recommendedName>
        <fullName evidence="7">Sugar phosphate transporter domain-containing protein</fullName>
    </recommendedName>
</protein>
<gene>
    <name evidence="8" type="ORF">PTTT1_LOCUS54274</name>
</gene>
<reference evidence="8" key="1">
    <citation type="submission" date="2022-02" db="EMBL/GenBank/DDBJ databases">
        <authorList>
            <person name="Giguere J D."/>
        </authorList>
    </citation>
    <scope>NUCLEOTIDE SEQUENCE</scope>
    <source>
        <strain evidence="8">CCAP 1055/1</strain>
    </source>
</reference>
<feature type="transmembrane region" description="Helical" evidence="6">
    <location>
        <begin position="189"/>
        <end position="213"/>
    </location>
</feature>
<evidence type="ECO:0000256" key="4">
    <source>
        <dbReference type="ARBA" id="ARBA00023136"/>
    </source>
</evidence>
<feature type="region of interest" description="Disordered" evidence="5">
    <location>
        <begin position="36"/>
        <end position="59"/>
    </location>
</feature>
<evidence type="ECO:0000256" key="1">
    <source>
        <dbReference type="ARBA" id="ARBA00004141"/>
    </source>
</evidence>
<evidence type="ECO:0000256" key="2">
    <source>
        <dbReference type="ARBA" id="ARBA00022692"/>
    </source>
</evidence>
<keyword evidence="3 6" id="KW-1133">Transmembrane helix</keyword>
<evidence type="ECO:0000259" key="7">
    <source>
        <dbReference type="Pfam" id="PF03151"/>
    </source>
</evidence>
<keyword evidence="2 6" id="KW-0812">Transmembrane</keyword>
<dbReference type="InterPro" id="IPR004853">
    <property type="entry name" value="Sugar_P_trans_dom"/>
</dbReference>
<feature type="compositionally biased region" description="Polar residues" evidence="5">
    <location>
        <begin position="36"/>
        <end position="46"/>
    </location>
</feature>
<dbReference type="InterPro" id="IPR050186">
    <property type="entry name" value="TPT_transporter"/>
</dbReference>
<feature type="transmembrane region" description="Helical" evidence="6">
    <location>
        <begin position="361"/>
        <end position="385"/>
    </location>
</feature>
<evidence type="ECO:0000256" key="3">
    <source>
        <dbReference type="ARBA" id="ARBA00022989"/>
    </source>
</evidence>
<dbReference type="Pfam" id="PF03151">
    <property type="entry name" value="TPT"/>
    <property type="match status" value="1"/>
</dbReference>
<keyword evidence="4 6" id="KW-0472">Membrane</keyword>
<organism evidence="8">
    <name type="scientific">Phaeodactylum tricornutum</name>
    <name type="common">Diatom</name>
    <dbReference type="NCBI Taxonomy" id="2850"/>
    <lineage>
        <taxon>Eukaryota</taxon>
        <taxon>Sar</taxon>
        <taxon>Stramenopiles</taxon>
        <taxon>Ochrophyta</taxon>
        <taxon>Bacillariophyta</taxon>
        <taxon>Bacillariophyceae</taxon>
        <taxon>Bacillariophycidae</taxon>
        <taxon>Naviculales</taxon>
        <taxon>Phaeodactylaceae</taxon>
        <taxon>Phaeodactylum</taxon>
    </lineage>
</organism>
<dbReference type="GO" id="GO:0016020">
    <property type="term" value="C:membrane"/>
    <property type="evidence" value="ECO:0007669"/>
    <property type="project" value="UniProtKB-SubCell"/>
</dbReference>
<sequence length="464" mass="50909">MRRLGSEVAPLTDANSLANPRTSRLVSIWDPSNQESISTIPSGHSNITEKQRPLPGRPKRRRDLALTRRKSRSFWTRLYTRWIQGIVTSFSSLFLALVLWYSLGVVSIGSSKLLLSQHERMLVGNIPPLLLTLQQLLVGSTLLRFLLQIRFLHSVGLQPWPSTSVDSVSLTSRRLQKLSTLSSERKDSFVSGLLFCQPSLLLAGVYFCLGFLATNYGFSCSSPAFVETIKAAEPITSASVAVWWGIEVLSRPERSSLAAIVAGVLLSTYGNHRGGPASSLIESFASFVVVMASNLCFSFRGLHQKLFRATPEGNQQLVDDLNLQFRMQQIGVLILAIPAFVWEGPSTLSNLWTLSTTKGLITNGCLVQYIGLALLNGCAFASYNLASTYILSRISVVHHAALNCLRRVFAVVVTSLLFQIPISLLGAIGIAVSVLGFMSFTHYKAQRQRQPKPLSSLLPTSAVN</sequence>
<proteinExistence type="predicted"/>
<feature type="domain" description="Sugar phosphate transporter" evidence="7">
    <location>
        <begin position="95"/>
        <end position="438"/>
    </location>
</feature>
<dbReference type="AlphaFoldDB" id="A0A8J9X9F2"/>
<name>A0A8J9X9F2_PHATR</name>
<dbReference type="Proteomes" id="UP000836788">
    <property type="component" value="Chromosome 9"/>
</dbReference>
<dbReference type="PANTHER" id="PTHR11132">
    <property type="entry name" value="SOLUTE CARRIER FAMILY 35"/>
    <property type="match status" value="1"/>
</dbReference>
<evidence type="ECO:0000256" key="6">
    <source>
        <dbReference type="SAM" id="Phobius"/>
    </source>
</evidence>
<feature type="transmembrane region" description="Helical" evidence="6">
    <location>
        <begin position="78"/>
        <end position="102"/>
    </location>
</feature>
<evidence type="ECO:0000256" key="5">
    <source>
        <dbReference type="SAM" id="MobiDB-lite"/>
    </source>
</evidence>
<comment type="subcellular location">
    <subcellularLocation>
        <location evidence="1">Membrane</location>
        <topology evidence="1">Multi-pass membrane protein</topology>
    </subcellularLocation>
</comment>
<evidence type="ECO:0000313" key="8">
    <source>
        <dbReference type="EMBL" id="CAG9294311.1"/>
    </source>
</evidence>
<dbReference type="EMBL" id="OU594950">
    <property type="protein sequence ID" value="CAG9294311.1"/>
    <property type="molecule type" value="Genomic_DNA"/>
</dbReference>